<proteinExistence type="predicted"/>
<name>A0AAN8WSC4_HALRR</name>
<evidence type="ECO:0000256" key="1">
    <source>
        <dbReference type="SAM" id="MobiDB-lite"/>
    </source>
</evidence>
<dbReference type="AlphaFoldDB" id="A0AAN8WSC4"/>
<dbReference type="Proteomes" id="UP001381693">
    <property type="component" value="Unassembled WGS sequence"/>
</dbReference>
<organism evidence="2 3">
    <name type="scientific">Halocaridina rubra</name>
    <name type="common">Hawaiian red shrimp</name>
    <dbReference type="NCBI Taxonomy" id="373956"/>
    <lineage>
        <taxon>Eukaryota</taxon>
        <taxon>Metazoa</taxon>
        <taxon>Ecdysozoa</taxon>
        <taxon>Arthropoda</taxon>
        <taxon>Crustacea</taxon>
        <taxon>Multicrustacea</taxon>
        <taxon>Malacostraca</taxon>
        <taxon>Eumalacostraca</taxon>
        <taxon>Eucarida</taxon>
        <taxon>Decapoda</taxon>
        <taxon>Pleocyemata</taxon>
        <taxon>Caridea</taxon>
        <taxon>Atyoidea</taxon>
        <taxon>Atyidae</taxon>
        <taxon>Halocaridina</taxon>
    </lineage>
</organism>
<accession>A0AAN8WSC4</accession>
<gene>
    <name evidence="2" type="ORF">SK128_012708</name>
</gene>
<sequence length="118" mass="13102">MRHTGGVRVSNNTPGHRGYNINQPATHVNKPRARVAPQIMSISESGRCSSDRRNVPTHSNKTSEDAKTFKKIPTTKRFTALNKSQTLPRNMGSRVVSKTRDGKQPGTPPSVRRQLSQQ</sequence>
<feature type="non-terminal residue" evidence="2">
    <location>
        <position position="118"/>
    </location>
</feature>
<evidence type="ECO:0000313" key="2">
    <source>
        <dbReference type="EMBL" id="KAK7071367.1"/>
    </source>
</evidence>
<evidence type="ECO:0000313" key="3">
    <source>
        <dbReference type="Proteomes" id="UP001381693"/>
    </source>
</evidence>
<comment type="caution">
    <text evidence="2">The sequence shown here is derived from an EMBL/GenBank/DDBJ whole genome shotgun (WGS) entry which is preliminary data.</text>
</comment>
<feature type="region of interest" description="Disordered" evidence="1">
    <location>
        <begin position="1"/>
        <end position="118"/>
    </location>
</feature>
<dbReference type="EMBL" id="JAXCGZ010014972">
    <property type="protein sequence ID" value="KAK7071367.1"/>
    <property type="molecule type" value="Genomic_DNA"/>
</dbReference>
<protein>
    <submittedName>
        <fullName evidence="2">Uncharacterized protein</fullName>
    </submittedName>
</protein>
<feature type="compositionally biased region" description="Polar residues" evidence="1">
    <location>
        <begin position="9"/>
        <end position="26"/>
    </location>
</feature>
<keyword evidence="3" id="KW-1185">Reference proteome</keyword>
<reference evidence="2 3" key="1">
    <citation type="submission" date="2023-11" db="EMBL/GenBank/DDBJ databases">
        <title>Halocaridina rubra genome assembly.</title>
        <authorList>
            <person name="Smith C."/>
        </authorList>
    </citation>
    <scope>NUCLEOTIDE SEQUENCE [LARGE SCALE GENOMIC DNA]</scope>
    <source>
        <strain evidence="2">EP-1</strain>
        <tissue evidence="2">Whole</tissue>
    </source>
</reference>